<evidence type="ECO:0000313" key="1">
    <source>
        <dbReference type="WBParaSite" id="MCU_012915-RA"/>
    </source>
</evidence>
<dbReference type="WBParaSite" id="MCU_012915-RA">
    <property type="protein sequence ID" value="MCU_012915-RA"/>
    <property type="gene ID" value="MCU_012915"/>
</dbReference>
<sequence length="59" mass="6571">MGRFSHQCVSEVDCRHNMAWNFTTAPRQRYRGGGCSHARGVLVQTGECGGNSWGLHNLH</sequence>
<dbReference type="AlphaFoldDB" id="A0A5K3FYZ7"/>
<proteinExistence type="predicted"/>
<organism evidence="1">
    <name type="scientific">Mesocestoides corti</name>
    <name type="common">Flatworm</name>
    <dbReference type="NCBI Taxonomy" id="53468"/>
    <lineage>
        <taxon>Eukaryota</taxon>
        <taxon>Metazoa</taxon>
        <taxon>Spiralia</taxon>
        <taxon>Lophotrochozoa</taxon>
        <taxon>Platyhelminthes</taxon>
        <taxon>Cestoda</taxon>
        <taxon>Eucestoda</taxon>
        <taxon>Cyclophyllidea</taxon>
        <taxon>Mesocestoididae</taxon>
        <taxon>Mesocestoides</taxon>
    </lineage>
</organism>
<accession>A0A5K3FYZ7</accession>
<protein>
    <submittedName>
        <fullName evidence="1">ADAM_CR_2 domain-containing protein</fullName>
    </submittedName>
</protein>
<name>A0A5K3FYZ7_MESCO</name>
<reference evidence="1" key="1">
    <citation type="submission" date="2019-11" db="UniProtKB">
        <authorList>
            <consortium name="WormBaseParasite"/>
        </authorList>
    </citation>
    <scope>IDENTIFICATION</scope>
</reference>